<reference evidence="1 2" key="1">
    <citation type="submission" date="2019-03" db="EMBL/GenBank/DDBJ databases">
        <title>Above-ground endophytic microbial communities from plants in different locations in the United States.</title>
        <authorList>
            <person name="Frank C."/>
        </authorList>
    </citation>
    <scope>NUCLEOTIDE SEQUENCE [LARGE SCALE GENOMIC DNA]</scope>
    <source>
        <strain evidence="1 2">LP_2_YM</strain>
    </source>
</reference>
<comment type="caution">
    <text evidence="1">The sequence shown here is derived from an EMBL/GenBank/DDBJ whole genome shotgun (WGS) entry which is preliminary data.</text>
</comment>
<accession>A0A4R4BL74</accession>
<dbReference type="AlphaFoldDB" id="A0A4R4BL74"/>
<gene>
    <name evidence="1" type="ORF">EC910_101334</name>
</gene>
<proteinExistence type="predicted"/>
<name>A0A4R4BL74_BACTU</name>
<dbReference type="Proteomes" id="UP000295285">
    <property type="component" value="Unassembled WGS sequence"/>
</dbReference>
<organism evidence="1 2">
    <name type="scientific">Bacillus thuringiensis</name>
    <dbReference type="NCBI Taxonomy" id="1428"/>
    <lineage>
        <taxon>Bacteria</taxon>
        <taxon>Bacillati</taxon>
        <taxon>Bacillota</taxon>
        <taxon>Bacilli</taxon>
        <taxon>Bacillales</taxon>
        <taxon>Bacillaceae</taxon>
        <taxon>Bacillus</taxon>
        <taxon>Bacillus cereus group</taxon>
    </lineage>
</organism>
<evidence type="ECO:0000313" key="1">
    <source>
        <dbReference type="EMBL" id="TCW59704.1"/>
    </source>
</evidence>
<sequence length="151" mass="17744">MQYKPVPTEKDYEVAERNGISKVNVDQRVNKLNWSIEDAITKPIYVSFRKKYKKFVEIAEKNGISYRNFRNRVNVHKWDPEEAATTPILTYQEVVEKLNSKKRIIPKEIFDKARKNGICGSTLQTRILVMKWDMDVAATKPVRKKKKKQIS</sequence>
<dbReference type="RefSeq" id="WP_131931421.1">
    <property type="nucleotide sequence ID" value="NZ_SMDF01000001.1"/>
</dbReference>
<protein>
    <submittedName>
        <fullName evidence="1">Uncharacterized protein</fullName>
    </submittedName>
</protein>
<evidence type="ECO:0000313" key="2">
    <source>
        <dbReference type="Proteomes" id="UP000295285"/>
    </source>
</evidence>
<dbReference type="EMBL" id="SMDG01000001">
    <property type="protein sequence ID" value="TCW59704.1"/>
    <property type="molecule type" value="Genomic_DNA"/>
</dbReference>